<reference evidence="1" key="1">
    <citation type="submission" date="2022-01" db="EMBL/GenBank/DDBJ databases">
        <authorList>
            <person name="King R."/>
        </authorList>
    </citation>
    <scope>NUCLEOTIDE SEQUENCE</scope>
</reference>
<proteinExistence type="predicted"/>
<dbReference type="EMBL" id="OV725079">
    <property type="protein sequence ID" value="CAH1396588.1"/>
    <property type="molecule type" value="Genomic_DNA"/>
</dbReference>
<dbReference type="Proteomes" id="UP001152798">
    <property type="component" value="Chromosome 3"/>
</dbReference>
<keyword evidence="2" id="KW-1185">Reference proteome</keyword>
<accession>A0A9P0H716</accession>
<name>A0A9P0H716_NEZVI</name>
<sequence length="36" mass="4390">MNIYIYLSRNSMTLQSYVYLMTELRTVTLLIKIYKL</sequence>
<gene>
    <name evidence="1" type="ORF">NEZAVI_LOCUS6629</name>
</gene>
<evidence type="ECO:0000313" key="1">
    <source>
        <dbReference type="EMBL" id="CAH1396588.1"/>
    </source>
</evidence>
<dbReference type="AlphaFoldDB" id="A0A9P0H716"/>
<organism evidence="1 2">
    <name type="scientific">Nezara viridula</name>
    <name type="common">Southern green stink bug</name>
    <name type="synonym">Cimex viridulus</name>
    <dbReference type="NCBI Taxonomy" id="85310"/>
    <lineage>
        <taxon>Eukaryota</taxon>
        <taxon>Metazoa</taxon>
        <taxon>Ecdysozoa</taxon>
        <taxon>Arthropoda</taxon>
        <taxon>Hexapoda</taxon>
        <taxon>Insecta</taxon>
        <taxon>Pterygota</taxon>
        <taxon>Neoptera</taxon>
        <taxon>Paraneoptera</taxon>
        <taxon>Hemiptera</taxon>
        <taxon>Heteroptera</taxon>
        <taxon>Panheteroptera</taxon>
        <taxon>Pentatomomorpha</taxon>
        <taxon>Pentatomoidea</taxon>
        <taxon>Pentatomidae</taxon>
        <taxon>Pentatominae</taxon>
        <taxon>Nezara</taxon>
    </lineage>
</organism>
<evidence type="ECO:0000313" key="2">
    <source>
        <dbReference type="Proteomes" id="UP001152798"/>
    </source>
</evidence>
<protein>
    <submittedName>
        <fullName evidence="1">Uncharacterized protein</fullName>
    </submittedName>
</protein>